<evidence type="ECO:0000313" key="3">
    <source>
        <dbReference type="Proteomes" id="UP000034098"/>
    </source>
</evidence>
<dbReference type="Pfam" id="PF07883">
    <property type="entry name" value="Cupin_2"/>
    <property type="match status" value="1"/>
</dbReference>
<dbReference type="EMBL" id="JYJA01000039">
    <property type="protein sequence ID" value="KJL40623.1"/>
    <property type="molecule type" value="Genomic_DNA"/>
</dbReference>
<sequence length="246" mass="25325">MTATAPTFPGATSVTLLDVYDDLAPDGLRGGSPHMHLASTECYVVIGGHGELHTLDPGGLRETELSKGSVVWFTPGTIHRAVNHGGLEVLVVMGNAGLPEAGDAVMTFPADIVADAERYAAAAALPAEPLEARAEAAARRRDLAVEGFLVLRDAAQVGDLRPLQAFHAAAARLVQGRAADWTGIVERGPAAQAVHSLDVTRALAAGDAGHLSAAAVSQAPSLGGERGFGMCGRLRAYDVSGDLVPR</sequence>
<protein>
    <submittedName>
        <fullName evidence="2">Cupin domain protein</fullName>
    </submittedName>
</protein>
<feature type="domain" description="Cupin type-2" evidence="1">
    <location>
        <begin position="24"/>
        <end position="92"/>
    </location>
</feature>
<dbReference type="SUPFAM" id="SSF51182">
    <property type="entry name" value="RmlC-like cupins"/>
    <property type="match status" value="1"/>
</dbReference>
<dbReference type="InterPro" id="IPR013096">
    <property type="entry name" value="Cupin_2"/>
</dbReference>
<keyword evidence="3" id="KW-1185">Reference proteome</keyword>
<gene>
    <name evidence="2" type="ORF">RS82_03239</name>
</gene>
<dbReference type="InterPro" id="IPR014710">
    <property type="entry name" value="RmlC-like_jellyroll"/>
</dbReference>
<evidence type="ECO:0000259" key="1">
    <source>
        <dbReference type="Pfam" id="PF07883"/>
    </source>
</evidence>
<name>A0A0M2H2X6_MICTR</name>
<organism evidence="2 3">
    <name type="scientific">Microbacterium trichothecenolyticum</name>
    <name type="common">Aureobacterium trichothecenolyticum</name>
    <dbReference type="NCBI Taxonomy" id="69370"/>
    <lineage>
        <taxon>Bacteria</taxon>
        <taxon>Bacillati</taxon>
        <taxon>Actinomycetota</taxon>
        <taxon>Actinomycetes</taxon>
        <taxon>Micrococcales</taxon>
        <taxon>Microbacteriaceae</taxon>
        <taxon>Microbacterium</taxon>
    </lineage>
</organism>
<comment type="caution">
    <text evidence="2">The sequence shown here is derived from an EMBL/GenBank/DDBJ whole genome shotgun (WGS) entry which is preliminary data.</text>
</comment>
<dbReference type="InterPro" id="IPR011051">
    <property type="entry name" value="RmlC_Cupin_sf"/>
</dbReference>
<proteinExistence type="predicted"/>
<accession>A0A0M2H2X6</accession>
<reference evidence="2 3" key="1">
    <citation type="submission" date="2015-02" db="EMBL/GenBank/DDBJ databases">
        <title>Draft genome sequences of ten Microbacterium spp. with emphasis on heavy metal contaminated environments.</title>
        <authorList>
            <person name="Corretto E."/>
        </authorList>
    </citation>
    <scope>NUCLEOTIDE SEQUENCE [LARGE SCALE GENOMIC DNA]</scope>
    <source>
        <strain evidence="2 3">DSM 8608</strain>
    </source>
</reference>
<dbReference type="OrthoDB" id="623300at2"/>
<evidence type="ECO:0000313" key="2">
    <source>
        <dbReference type="EMBL" id="KJL40623.1"/>
    </source>
</evidence>
<dbReference type="RefSeq" id="WP_045301255.1">
    <property type="nucleotide sequence ID" value="NZ_JYJA01000039.1"/>
</dbReference>
<dbReference type="PATRIC" id="fig|69370.6.peg.3299"/>
<dbReference type="AlphaFoldDB" id="A0A0M2H2X6"/>
<dbReference type="Proteomes" id="UP000034098">
    <property type="component" value="Unassembled WGS sequence"/>
</dbReference>
<dbReference type="Gene3D" id="2.60.120.10">
    <property type="entry name" value="Jelly Rolls"/>
    <property type="match status" value="1"/>
</dbReference>